<protein>
    <submittedName>
        <fullName evidence="1">Pol protein</fullName>
    </submittedName>
</protein>
<dbReference type="OrthoDB" id="409806at2759"/>
<keyword evidence="2" id="KW-1185">Reference proteome</keyword>
<dbReference type="Proteomes" id="UP000601435">
    <property type="component" value="Unassembled WGS sequence"/>
</dbReference>
<name>A0A812WST9_9DINO</name>
<accession>A0A812WST9</accession>
<sequence length="231" mass="26792">MAMLRHVVGTSRPAWQSSRTWRGFATTAFTVPAQNSTPEQTLFVAGLNEGKFFGQDGAEEALKMVERIADHSPKYTLLFGIPERRYENLEQDHRTKDGRLTPSRQLEGIRHCEMIPIMQAGMVDKCPRKPIGRSVYTDQVHVAWMLWTHPREALKVYWAFWRRKNYKDRESCKFWMTHFPASASMFFEERAHIIAIRAIEHIMELRKQDLLLGAFGLPGIFRLICACFVCS</sequence>
<organism evidence="1 2">
    <name type="scientific">Symbiodinium necroappetens</name>
    <dbReference type="NCBI Taxonomy" id="1628268"/>
    <lineage>
        <taxon>Eukaryota</taxon>
        <taxon>Sar</taxon>
        <taxon>Alveolata</taxon>
        <taxon>Dinophyceae</taxon>
        <taxon>Suessiales</taxon>
        <taxon>Symbiodiniaceae</taxon>
        <taxon>Symbiodinium</taxon>
    </lineage>
</organism>
<gene>
    <name evidence="1" type="primary">pol</name>
    <name evidence="1" type="ORF">SNEC2469_LOCUS19930</name>
</gene>
<dbReference type="AlphaFoldDB" id="A0A812WST9"/>
<comment type="caution">
    <text evidence="1">The sequence shown here is derived from an EMBL/GenBank/DDBJ whole genome shotgun (WGS) entry which is preliminary data.</text>
</comment>
<reference evidence="1" key="1">
    <citation type="submission" date="2021-02" db="EMBL/GenBank/DDBJ databases">
        <authorList>
            <person name="Dougan E. K."/>
            <person name="Rhodes N."/>
            <person name="Thang M."/>
            <person name="Chan C."/>
        </authorList>
    </citation>
    <scope>NUCLEOTIDE SEQUENCE</scope>
</reference>
<evidence type="ECO:0000313" key="2">
    <source>
        <dbReference type="Proteomes" id="UP000601435"/>
    </source>
</evidence>
<proteinExistence type="predicted"/>
<evidence type="ECO:0000313" key="1">
    <source>
        <dbReference type="EMBL" id="CAE7692006.1"/>
    </source>
</evidence>
<dbReference type="EMBL" id="CAJNJA010034386">
    <property type="protein sequence ID" value="CAE7692006.1"/>
    <property type="molecule type" value="Genomic_DNA"/>
</dbReference>